<dbReference type="EMBL" id="CM051407">
    <property type="protein sequence ID" value="KAJ4701954.1"/>
    <property type="molecule type" value="Genomic_DNA"/>
</dbReference>
<dbReference type="Proteomes" id="UP001164539">
    <property type="component" value="Chromosome 14"/>
</dbReference>
<name>A0ACC1WSU7_MELAZ</name>
<evidence type="ECO:0000313" key="2">
    <source>
        <dbReference type="Proteomes" id="UP001164539"/>
    </source>
</evidence>
<organism evidence="1 2">
    <name type="scientific">Melia azedarach</name>
    <name type="common">Chinaberry tree</name>
    <dbReference type="NCBI Taxonomy" id="155640"/>
    <lineage>
        <taxon>Eukaryota</taxon>
        <taxon>Viridiplantae</taxon>
        <taxon>Streptophyta</taxon>
        <taxon>Embryophyta</taxon>
        <taxon>Tracheophyta</taxon>
        <taxon>Spermatophyta</taxon>
        <taxon>Magnoliopsida</taxon>
        <taxon>eudicotyledons</taxon>
        <taxon>Gunneridae</taxon>
        <taxon>Pentapetalae</taxon>
        <taxon>rosids</taxon>
        <taxon>malvids</taxon>
        <taxon>Sapindales</taxon>
        <taxon>Meliaceae</taxon>
        <taxon>Melia</taxon>
    </lineage>
</organism>
<keyword evidence="1" id="KW-0808">Transferase</keyword>
<sequence length="735" mass="82636">MGFNVAESMERPYDCTVKMHRLMCAELKKLIHRISHIYSDIESARPRCTSGIHALCLFHVALDKAKLLIQHCSECSKFYLAITADRIQLRFEKVRSTLDLYLSQIQNIVPPLLSAEISGIIHDLRNVKFCLEPSEDEAGKIVLELLQRDIAASDSVNQLELEAIQLAALRLNITSPLDLLIEKRCIKRIIDKLCDTDTIKKKILRYLLYLLRKYGGLICKHKTDSAVALHEEGVETQVNQSGMLEPPEEFKCPISMRLMYDPVVIASGKTFERVWIEKWFNDGENTCPKTHTRLESLTLTPNLAMKGLILRWCLEHGINIPEPHPQRLPPLVSSRETSSSSSVVSFGSSVDNLCLHIRNVSFCSSDTDRDLDPSNGKKNDSFRSKLPQTNVDSHKYQSSTTRHGTDLTCLSKLALRPWGSQCDVVENLIKKLKDNDQPCHLTYSYSYAKPLIKFLKDAHDLCDIKAQKDGAELLLAVLSYSRDGMPSLHNEEIYTLASFVDSEITEKALAIIAVLSCQQNYKSRLMASGILPSVLKILDTGVSKFHELAIKILCNLSCDDNIIYHIVYLDCIRKLVHLLEDPFLARYCIKIIKALCMSEESRTAVAEANPCITSLAKLLETATKEEEEHLVDILLSLCYERAEYCQVAMTESVVQCLVDISVNGNSRGKKTAKELLKLLEHSKEGNNDSECSIPDAALSSDTSDDSGSHLKDNRKSSMASTFLGRKMSRFLLAKH</sequence>
<protein>
    <submittedName>
        <fullName evidence="1">RING-type E3 ubiquitin transferase</fullName>
    </submittedName>
</protein>
<comment type="caution">
    <text evidence="1">The sequence shown here is derived from an EMBL/GenBank/DDBJ whole genome shotgun (WGS) entry which is preliminary data.</text>
</comment>
<evidence type="ECO:0000313" key="1">
    <source>
        <dbReference type="EMBL" id="KAJ4701954.1"/>
    </source>
</evidence>
<keyword evidence="2" id="KW-1185">Reference proteome</keyword>
<accession>A0ACC1WSU7</accession>
<reference evidence="1 2" key="1">
    <citation type="journal article" date="2023" name="Science">
        <title>Complex scaffold remodeling in plant triterpene biosynthesis.</title>
        <authorList>
            <person name="De La Pena R."/>
            <person name="Hodgson H."/>
            <person name="Liu J.C."/>
            <person name="Stephenson M.J."/>
            <person name="Martin A.C."/>
            <person name="Owen C."/>
            <person name="Harkess A."/>
            <person name="Leebens-Mack J."/>
            <person name="Jimenez L.E."/>
            <person name="Osbourn A."/>
            <person name="Sattely E.S."/>
        </authorList>
    </citation>
    <scope>NUCLEOTIDE SEQUENCE [LARGE SCALE GENOMIC DNA]</scope>
    <source>
        <strain evidence="2">cv. JPN11</strain>
        <tissue evidence="1">Leaf</tissue>
    </source>
</reference>
<proteinExistence type="predicted"/>
<gene>
    <name evidence="1" type="ORF">OWV82_025110</name>
</gene>